<evidence type="ECO:0000256" key="3">
    <source>
        <dbReference type="ARBA" id="ARBA00023027"/>
    </source>
</evidence>
<dbReference type="SUPFAM" id="SSF51735">
    <property type="entry name" value="NAD(P)-binding Rossmann-fold domains"/>
    <property type="match status" value="1"/>
</dbReference>
<dbReference type="InterPro" id="IPR006139">
    <property type="entry name" value="D-isomer_2_OHA_DH_cat_dom"/>
</dbReference>
<dbReference type="Pfam" id="PF00389">
    <property type="entry name" value="2-Hacid_dh"/>
    <property type="match status" value="1"/>
</dbReference>
<dbReference type="SUPFAM" id="SSF52283">
    <property type="entry name" value="Formate/glycerate dehydrogenase catalytic domain-like"/>
    <property type="match status" value="1"/>
</dbReference>
<comment type="caution">
    <text evidence="7">The sequence shown here is derived from an EMBL/GenBank/DDBJ whole genome shotgun (WGS) entry which is preliminary data.</text>
</comment>
<dbReference type="Gene3D" id="3.40.50.720">
    <property type="entry name" value="NAD(P)-binding Rossmann-like Domain"/>
    <property type="match status" value="2"/>
</dbReference>
<dbReference type="InterPro" id="IPR006140">
    <property type="entry name" value="D-isomer_DH_NAD-bd"/>
</dbReference>
<evidence type="ECO:0000256" key="4">
    <source>
        <dbReference type="RuleBase" id="RU003719"/>
    </source>
</evidence>
<dbReference type="RefSeq" id="WP_244925310.1">
    <property type="nucleotide sequence ID" value="NZ_CP033325.1"/>
</dbReference>
<keyword evidence="8" id="KW-1185">Reference proteome</keyword>
<organism evidence="7 8">
    <name type="scientific">Georgenia faecalis</name>
    <dbReference type="NCBI Taxonomy" id="2483799"/>
    <lineage>
        <taxon>Bacteria</taxon>
        <taxon>Bacillati</taxon>
        <taxon>Actinomycetota</taxon>
        <taxon>Actinomycetes</taxon>
        <taxon>Micrococcales</taxon>
        <taxon>Bogoriellaceae</taxon>
        <taxon>Georgenia</taxon>
    </lineage>
</organism>
<dbReference type="PANTHER" id="PTHR10996:SF178">
    <property type="entry name" value="2-HYDROXYACID DEHYDROGENASE YGL185C-RELATED"/>
    <property type="match status" value="1"/>
</dbReference>
<feature type="domain" description="D-isomer specific 2-hydroxyacid dehydrogenase NAD-binding" evidence="6">
    <location>
        <begin position="136"/>
        <end position="299"/>
    </location>
</feature>
<dbReference type="Pfam" id="PF02826">
    <property type="entry name" value="2-Hacid_dh_C"/>
    <property type="match status" value="1"/>
</dbReference>
<protein>
    <submittedName>
        <fullName evidence="7">Hydroxyacid dehydrogenase</fullName>
    </submittedName>
</protein>
<dbReference type="PROSITE" id="PS00670">
    <property type="entry name" value="D_2_HYDROXYACID_DH_2"/>
    <property type="match status" value="1"/>
</dbReference>
<gene>
    <name evidence="7" type="ORF">ACFO3F_05700</name>
</gene>
<sequence>MRTRPRPEAMLVMDARAFGMQFGPTELARLDDLAATGELAYVDELDSAAARRRLREVEVLITSWGAPGLTEERLADAPRLRAVFHSAGSVRHLVSEELWRRDILVTTAATANAVAVAEFTLAAIIFAGKKAPFLAADARSHRDSWGYVDARGSLTNRGRVVGIVGFSRVGRQVVDRLAALEVADVLVYDPVVPADEIRAAGGTPVALAELLAAADIVSLHAPALAESRRMIGAAELALLPAGATLINTARGQLVDTPALERECATGRINAMLDVTDPEPLPASSVLYDLPNVMITPHIAGSLGSETQRMVESALGELERYVDGLPPLDPVARRTLGVSA</sequence>
<keyword evidence="3" id="KW-0520">NAD</keyword>
<dbReference type="EMBL" id="JBHSGF010000003">
    <property type="protein sequence ID" value="MFC4554736.1"/>
    <property type="molecule type" value="Genomic_DNA"/>
</dbReference>
<reference evidence="8" key="1">
    <citation type="journal article" date="2019" name="Int. J. Syst. Evol. Microbiol.">
        <title>The Global Catalogue of Microorganisms (GCM) 10K type strain sequencing project: providing services to taxonomists for standard genome sequencing and annotation.</title>
        <authorList>
            <consortium name="The Broad Institute Genomics Platform"/>
            <consortium name="The Broad Institute Genome Sequencing Center for Infectious Disease"/>
            <person name="Wu L."/>
            <person name="Ma J."/>
        </authorList>
    </citation>
    <scope>NUCLEOTIDE SEQUENCE [LARGE SCALE GENOMIC DNA]</scope>
    <source>
        <strain evidence="8">JCM 3369</strain>
    </source>
</reference>
<accession>A0ABV9D8Q4</accession>
<name>A0ABV9D8Q4_9MICO</name>
<feature type="domain" description="D-isomer specific 2-hydroxyacid dehydrogenase catalytic" evidence="5">
    <location>
        <begin position="25"/>
        <end position="330"/>
    </location>
</feature>
<evidence type="ECO:0000313" key="7">
    <source>
        <dbReference type="EMBL" id="MFC4554736.1"/>
    </source>
</evidence>
<dbReference type="InterPro" id="IPR036291">
    <property type="entry name" value="NAD(P)-bd_dom_sf"/>
</dbReference>
<keyword evidence="2 4" id="KW-0560">Oxidoreductase</keyword>
<dbReference type="InterPro" id="IPR050223">
    <property type="entry name" value="D-isomer_2-hydroxyacid_DH"/>
</dbReference>
<proteinExistence type="inferred from homology"/>
<dbReference type="InterPro" id="IPR029753">
    <property type="entry name" value="D-isomer_DH_CS"/>
</dbReference>
<comment type="similarity">
    <text evidence="1 4">Belongs to the D-isomer specific 2-hydroxyacid dehydrogenase family.</text>
</comment>
<evidence type="ECO:0000256" key="1">
    <source>
        <dbReference type="ARBA" id="ARBA00005854"/>
    </source>
</evidence>
<evidence type="ECO:0000259" key="5">
    <source>
        <dbReference type="Pfam" id="PF00389"/>
    </source>
</evidence>
<dbReference type="Proteomes" id="UP001595955">
    <property type="component" value="Unassembled WGS sequence"/>
</dbReference>
<evidence type="ECO:0000313" key="8">
    <source>
        <dbReference type="Proteomes" id="UP001595955"/>
    </source>
</evidence>
<dbReference type="CDD" id="cd12167">
    <property type="entry name" value="2-Hacid_dh_8"/>
    <property type="match status" value="1"/>
</dbReference>
<dbReference type="PANTHER" id="PTHR10996">
    <property type="entry name" value="2-HYDROXYACID DEHYDROGENASE-RELATED"/>
    <property type="match status" value="1"/>
</dbReference>
<evidence type="ECO:0000256" key="2">
    <source>
        <dbReference type="ARBA" id="ARBA00023002"/>
    </source>
</evidence>
<evidence type="ECO:0000259" key="6">
    <source>
        <dbReference type="Pfam" id="PF02826"/>
    </source>
</evidence>